<keyword evidence="2" id="KW-0539">Nucleus</keyword>
<gene>
    <name evidence="4" type="ORF">KL933_004036</name>
</gene>
<dbReference type="Proteomes" id="UP000738402">
    <property type="component" value="Unassembled WGS sequence"/>
</dbReference>
<dbReference type="AlphaFoldDB" id="A0AAN6D2N3"/>
<dbReference type="GO" id="GO:0003723">
    <property type="term" value="F:RNA binding"/>
    <property type="evidence" value="ECO:0007669"/>
    <property type="project" value="TreeGrafter"/>
</dbReference>
<sequence>MPLFSPIPESVASQESILSADEMENVPDIDDIFSRLREATGTASKPASKASFEEIQKVASKLPRLSSGELVSAQKQRRIAKVDDPIEVALPKEQKAAKSVSERWFELPKVELTDKLKRDLVILKNRASIDPKRFYKKDKWEIPERFQVGTLLSGPTDFHNRIHRKSRGTGFVDELLKDEQTSGWLKKRFEEVQVKKGGRKVRKPKKRSRL</sequence>
<evidence type="ECO:0000259" key="3">
    <source>
        <dbReference type="Pfam" id="PF08698"/>
    </source>
</evidence>
<reference evidence="4" key="1">
    <citation type="journal article" date="2021" name="G3 (Bethesda)">
        <title>Genomic diversity, chromosomal rearrangements, and interspecies hybridization in the ogataea polymorpha species complex.</title>
        <authorList>
            <person name="Hanson S.J."/>
            <person name="Cinneide E.O."/>
            <person name="Salzberg L.I."/>
            <person name="Wolfe K.H."/>
            <person name="McGowan J."/>
            <person name="Fitzpatrick D.A."/>
            <person name="Matlin K."/>
        </authorList>
    </citation>
    <scope>NUCLEOTIDE SEQUENCE</scope>
    <source>
        <strain evidence="4">83-405-1</strain>
    </source>
</reference>
<evidence type="ECO:0000256" key="1">
    <source>
        <dbReference type="ARBA" id="ARBA00004604"/>
    </source>
</evidence>
<accession>A0AAN6D2N3</accession>
<comment type="caution">
    <text evidence="4">The sequence shown here is derived from an EMBL/GenBank/DDBJ whole genome shotgun (WGS) entry which is preliminary data.</text>
</comment>
<evidence type="ECO:0000256" key="2">
    <source>
        <dbReference type="ARBA" id="ARBA00023242"/>
    </source>
</evidence>
<protein>
    <recommendedName>
        <fullName evidence="3">Fcf2 pre-rRNA processing C-terminal domain-containing protein</fullName>
    </recommendedName>
</protein>
<feature type="domain" description="Fcf2 pre-rRNA processing C-terminal" evidence="3">
    <location>
        <begin position="98"/>
        <end position="188"/>
    </location>
</feature>
<dbReference type="EMBL" id="JAHLUH010000012">
    <property type="protein sequence ID" value="KAG7725470.1"/>
    <property type="molecule type" value="Genomic_DNA"/>
</dbReference>
<evidence type="ECO:0000313" key="5">
    <source>
        <dbReference type="Proteomes" id="UP000738402"/>
    </source>
</evidence>
<name>A0AAN6D2N3_9ASCO</name>
<evidence type="ECO:0000313" key="4">
    <source>
        <dbReference type="EMBL" id="KAG7725470.1"/>
    </source>
</evidence>
<dbReference type="InterPro" id="IPR014810">
    <property type="entry name" value="Fcf2_C"/>
</dbReference>
<comment type="subcellular location">
    <subcellularLocation>
        <location evidence="1">Nucleus</location>
        <location evidence="1">Nucleolus</location>
    </subcellularLocation>
</comment>
<dbReference type="PANTHER" id="PTHR21686:SF12">
    <property type="entry name" value="DEOXYNUCLEOTIDYLTRANSFERASE TERMINAL-INTERACTING PROTEIN 2"/>
    <property type="match status" value="1"/>
</dbReference>
<dbReference type="InterPro" id="IPR039883">
    <property type="entry name" value="Fcf2/DNTTIP2"/>
</dbReference>
<dbReference type="PANTHER" id="PTHR21686">
    <property type="entry name" value="DEOXYNUCLEOTIDYLTRANSFERASE TERMINAL-INTERACTING PROTEIN 2"/>
    <property type="match status" value="1"/>
</dbReference>
<proteinExistence type="predicted"/>
<organism evidence="4 5">
    <name type="scientific">Ogataea haglerorum</name>
    <dbReference type="NCBI Taxonomy" id="1937702"/>
    <lineage>
        <taxon>Eukaryota</taxon>
        <taxon>Fungi</taxon>
        <taxon>Dikarya</taxon>
        <taxon>Ascomycota</taxon>
        <taxon>Saccharomycotina</taxon>
        <taxon>Pichiomycetes</taxon>
        <taxon>Pichiales</taxon>
        <taxon>Pichiaceae</taxon>
        <taxon>Ogataea</taxon>
    </lineage>
</organism>
<dbReference type="GO" id="GO:0006396">
    <property type="term" value="P:RNA processing"/>
    <property type="evidence" value="ECO:0007669"/>
    <property type="project" value="TreeGrafter"/>
</dbReference>
<dbReference type="GO" id="GO:0005730">
    <property type="term" value="C:nucleolus"/>
    <property type="evidence" value="ECO:0007669"/>
    <property type="project" value="UniProtKB-SubCell"/>
</dbReference>
<dbReference type="Pfam" id="PF08698">
    <property type="entry name" value="Fcf2"/>
    <property type="match status" value="1"/>
</dbReference>